<reference evidence="5" key="2">
    <citation type="submission" date="2022-01" db="EMBL/GenBank/DDBJ databases">
        <authorList>
            <person name="Yamashiro T."/>
            <person name="Shiraishi A."/>
            <person name="Satake H."/>
            <person name="Nakayama K."/>
        </authorList>
    </citation>
    <scope>NUCLEOTIDE SEQUENCE</scope>
</reference>
<evidence type="ECO:0000256" key="1">
    <source>
        <dbReference type="PROSITE-ProRule" id="PRU00047"/>
    </source>
</evidence>
<dbReference type="PANTHER" id="PTHR24559">
    <property type="entry name" value="TRANSPOSON TY3-I GAG-POL POLYPROTEIN"/>
    <property type="match status" value="1"/>
</dbReference>
<evidence type="ECO:0000259" key="3">
    <source>
        <dbReference type="PROSITE" id="PS50158"/>
    </source>
</evidence>
<dbReference type="Gene3D" id="3.30.70.270">
    <property type="match status" value="1"/>
</dbReference>
<keyword evidence="1" id="KW-0479">Metal-binding</keyword>
<accession>A0ABQ5GKZ3</accession>
<keyword evidence="5" id="KW-0548">Nucleotidyltransferase</keyword>
<dbReference type="SUPFAM" id="SSF57756">
    <property type="entry name" value="Retrovirus zinc finger-like domains"/>
    <property type="match status" value="1"/>
</dbReference>
<evidence type="ECO:0000313" key="6">
    <source>
        <dbReference type="Proteomes" id="UP001151760"/>
    </source>
</evidence>
<dbReference type="InterPro" id="IPR053134">
    <property type="entry name" value="RNA-dir_DNA_polymerase"/>
</dbReference>
<feature type="domain" description="Reverse transcriptase" evidence="4">
    <location>
        <begin position="395"/>
        <end position="574"/>
    </location>
</feature>
<dbReference type="InterPro" id="IPR000477">
    <property type="entry name" value="RT_dom"/>
</dbReference>
<dbReference type="CDD" id="cd01647">
    <property type="entry name" value="RT_LTR"/>
    <property type="match status" value="1"/>
</dbReference>
<dbReference type="InterPro" id="IPR036875">
    <property type="entry name" value="Znf_CCHC_sf"/>
</dbReference>
<dbReference type="Pfam" id="PF08284">
    <property type="entry name" value="RVP_2"/>
    <property type="match status" value="1"/>
</dbReference>
<keyword evidence="6" id="KW-1185">Reference proteome</keyword>
<feature type="compositionally biased region" description="Low complexity" evidence="2">
    <location>
        <begin position="71"/>
        <end position="88"/>
    </location>
</feature>
<dbReference type="PROSITE" id="PS50158">
    <property type="entry name" value="ZF_CCHC"/>
    <property type="match status" value="1"/>
</dbReference>
<feature type="region of interest" description="Disordered" evidence="2">
    <location>
        <begin position="51"/>
        <end position="92"/>
    </location>
</feature>
<dbReference type="InterPro" id="IPR043502">
    <property type="entry name" value="DNA/RNA_pol_sf"/>
</dbReference>
<dbReference type="Pfam" id="PF00078">
    <property type="entry name" value="RVT_1"/>
    <property type="match status" value="1"/>
</dbReference>
<dbReference type="PROSITE" id="PS50878">
    <property type="entry name" value="RT_POL"/>
    <property type="match status" value="1"/>
</dbReference>
<dbReference type="Gene3D" id="3.10.10.10">
    <property type="entry name" value="HIV Type 1 Reverse Transcriptase, subunit A, domain 1"/>
    <property type="match status" value="1"/>
</dbReference>
<evidence type="ECO:0000259" key="4">
    <source>
        <dbReference type="PROSITE" id="PS50878"/>
    </source>
</evidence>
<reference evidence="5" key="1">
    <citation type="journal article" date="2022" name="Int. J. Mol. Sci.">
        <title>Draft Genome of Tanacetum Coccineum: Genomic Comparison of Closely Related Tanacetum-Family Plants.</title>
        <authorList>
            <person name="Yamashiro T."/>
            <person name="Shiraishi A."/>
            <person name="Nakayama K."/>
            <person name="Satake H."/>
        </authorList>
    </citation>
    <scope>NUCLEOTIDE SEQUENCE</scope>
</reference>
<organism evidence="5 6">
    <name type="scientific">Tanacetum coccineum</name>
    <dbReference type="NCBI Taxonomy" id="301880"/>
    <lineage>
        <taxon>Eukaryota</taxon>
        <taxon>Viridiplantae</taxon>
        <taxon>Streptophyta</taxon>
        <taxon>Embryophyta</taxon>
        <taxon>Tracheophyta</taxon>
        <taxon>Spermatophyta</taxon>
        <taxon>Magnoliopsida</taxon>
        <taxon>eudicotyledons</taxon>
        <taxon>Gunneridae</taxon>
        <taxon>Pentapetalae</taxon>
        <taxon>asterids</taxon>
        <taxon>campanulids</taxon>
        <taxon>Asterales</taxon>
        <taxon>Asteraceae</taxon>
        <taxon>Asteroideae</taxon>
        <taxon>Anthemideae</taxon>
        <taxon>Anthemidinae</taxon>
        <taxon>Tanacetum</taxon>
    </lineage>
</organism>
<keyword evidence="5" id="KW-0695">RNA-directed DNA polymerase</keyword>
<sequence length="591" mass="67751">MTQDAIRNLVADSVTSALKAQAATIASASNPNRNTEEAINIAQRLMDQVTKHTPMQVSSDNKRKFGDRRTFNNSSRSNNNYRNTNNRYNNRKTKGKKLVEPMLLLLQKTLGHLSKNCRNKRPATGSNQLPVTVVCHACGEKGHYTNQCRKTNINAQGRAYMLNDRNAQQDPNIVTSMFLLNQHLVKVLFDYGADRSFISISLASKLNIPSITIYTFYNIEMADGNLVSTNTVIKGCTLTLLNQPFEIDLMPIKLGSFDVVIGMDWLSKYHAKILCDEKVVHIPINGETLIIRGDRSKTRLNLISCIKTERYISRGCQVFMIQVMEKKSDEKKLEDIPVVKEFPDVFPEDLPGLPPVRQVEFQIDLIPGATPIARTPYRLAPSEMHELSNQLQELTDRGFIRPSTSPWGAPVLFVKKKDGSFRMCIDYRELNKLTIKNRYPLPRIDDLFDQLQGSSVYSKIDLRSGYHQLRVREEDIPKTAFRTRYGHYEFQVMPFGLTNAPVVFMDLMNRVCKPYQDKFVIVFIDDILIYSRNKEEHANHLRIILELLQKERLYAKFSKCDFWIHIVQFLGYLIDSQGLYVDPAKIEAVKN</sequence>
<protein>
    <submittedName>
        <fullName evidence="5">Reverse transcriptase domain-containing protein</fullName>
    </submittedName>
</protein>
<evidence type="ECO:0000313" key="5">
    <source>
        <dbReference type="EMBL" id="GJT75881.1"/>
    </source>
</evidence>
<comment type="caution">
    <text evidence="5">The sequence shown here is derived from an EMBL/GenBank/DDBJ whole genome shotgun (WGS) entry which is preliminary data.</text>
</comment>
<feature type="compositionally biased region" description="Basic and acidic residues" evidence="2">
    <location>
        <begin position="60"/>
        <end position="70"/>
    </location>
</feature>
<dbReference type="EMBL" id="BQNB010018572">
    <property type="protein sequence ID" value="GJT75881.1"/>
    <property type="molecule type" value="Genomic_DNA"/>
</dbReference>
<dbReference type="InterPro" id="IPR001878">
    <property type="entry name" value="Znf_CCHC"/>
</dbReference>
<dbReference type="InterPro" id="IPR021109">
    <property type="entry name" value="Peptidase_aspartic_dom_sf"/>
</dbReference>
<proteinExistence type="predicted"/>
<keyword evidence="5" id="KW-0808">Transferase</keyword>
<evidence type="ECO:0000256" key="2">
    <source>
        <dbReference type="SAM" id="MobiDB-lite"/>
    </source>
</evidence>
<dbReference type="PANTHER" id="PTHR24559:SF427">
    <property type="entry name" value="RNA-DIRECTED DNA POLYMERASE"/>
    <property type="match status" value="1"/>
</dbReference>
<feature type="domain" description="CCHC-type" evidence="3">
    <location>
        <begin position="135"/>
        <end position="150"/>
    </location>
</feature>
<keyword evidence="1" id="KW-0862">Zinc</keyword>
<dbReference type="CDD" id="cd00303">
    <property type="entry name" value="retropepsin_like"/>
    <property type="match status" value="1"/>
</dbReference>
<dbReference type="GO" id="GO:0003964">
    <property type="term" value="F:RNA-directed DNA polymerase activity"/>
    <property type="evidence" value="ECO:0007669"/>
    <property type="project" value="UniProtKB-KW"/>
</dbReference>
<name>A0ABQ5GKZ3_9ASTR</name>
<dbReference type="SUPFAM" id="SSF56672">
    <property type="entry name" value="DNA/RNA polymerases"/>
    <property type="match status" value="1"/>
</dbReference>
<gene>
    <name evidence="5" type="ORF">Tco_1042606</name>
</gene>
<keyword evidence="1" id="KW-0863">Zinc-finger</keyword>
<dbReference type="Gene3D" id="4.10.60.10">
    <property type="entry name" value="Zinc finger, CCHC-type"/>
    <property type="match status" value="1"/>
</dbReference>
<dbReference type="SUPFAM" id="SSF50630">
    <property type="entry name" value="Acid proteases"/>
    <property type="match status" value="1"/>
</dbReference>
<dbReference type="InterPro" id="IPR043128">
    <property type="entry name" value="Rev_trsase/Diguanyl_cyclase"/>
</dbReference>
<dbReference type="Gene3D" id="2.40.70.10">
    <property type="entry name" value="Acid Proteases"/>
    <property type="match status" value="1"/>
</dbReference>
<dbReference type="Proteomes" id="UP001151760">
    <property type="component" value="Unassembled WGS sequence"/>
</dbReference>